<reference evidence="2 5" key="1">
    <citation type="submission" date="2018-08" db="EMBL/GenBank/DDBJ databases">
        <title>Genomic investigation of the strawberry pathogen Phytophthora fragariae indicates pathogenicity is determined by transcriptional variation in three key races.</title>
        <authorList>
            <person name="Adams T.M."/>
            <person name="Armitage A.D."/>
            <person name="Sobczyk M.K."/>
            <person name="Bates H.J."/>
            <person name="Dunwell J.M."/>
            <person name="Nellist C.F."/>
            <person name="Harrison R.J."/>
        </authorList>
    </citation>
    <scope>NUCLEOTIDE SEQUENCE [LARGE SCALE GENOMIC DNA]</scope>
    <source>
        <strain evidence="3 6">BC-23</strain>
        <strain evidence="2 5">NOV-27</strain>
        <strain evidence="4 7">NOV-77</strain>
    </source>
</reference>
<feature type="signal peptide" evidence="1">
    <location>
        <begin position="1"/>
        <end position="21"/>
    </location>
</feature>
<organism evidence="2 5">
    <name type="scientific">Phytophthora fragariae</name>
    <dbReference type="NCBI Taxonomy" id="53985"/>
    <lineage>
        <taxon>Eukaryota</taxon>
        <taxon>Sar</taxon>
        <taxon>Stramenopiles</taxon>
        <taxon>Oomycota</taxon>
        <taxon>Peronosporomycetes</taxon>
        <taxon>Peronosporales</taxon>
        <taxon>Peronosporaceae</taxon>
        <taxon>Phytophthora</taxon>
    </lineage>
</organism>
<sequence>MFGRMACVCFYYLALIASTAASSSVCPCKCASDLRTNGVSVGSTLPLLEHERSLYLQVR</sequence>
<proteinExistence type="predicted"/>
<comment type="caution">
    <text evidence="2">The sequence shown here is derived from an EMBL/GenBank/DDBJ whole genome shotgun (WGS) entry which is preliminary data.</text>
</comment>
<dbReference type="EMBL" id="QXFY01000060">
    <property type="protein sequence ID" value="KAE9359415.1"/>
    <property type="molecule type" value="Genomic_DNA"/>
</dbReference>
<protein>
    <recommendedName>
        <fullName evidence="8">RxLR effector protein</fullName>
    </recommendedName>
</protein>
<dbReference type="Proteomes" id="UP000433483">
    <property type="component" value="Unassembled WGS sequence"/>
</dbReference>
<evidence type="ECO:0000313" key="5">
    <source>
        <dbReference type="Proteomes" id="UP000433483"/>
    </source>
</evidence>
<evidence type="ECO:0000313" key="2">
    <source>
        <dbReference type="EMBL" id="KAE9234467.1"/>
    </source>
</evidence>
<evidence type="ECO:0000313" key="6">
    <source>
        <dbReference type="Proteomes" id="UP000476176"/>
    </source>
</evidence>
<evidence type="ECO:0000313" key="7">
    <source>
        <dbReference type="Proteomes" id="UP000486351"/>
    </source>
</evidence>
<evidence type="ECO:0000313" key="3">
    <source>
        <dbReference type="EMBL" id="KAE9252485.1"/>
    </source>
</evidence>
<accession>A0A6A3ZCS7</accession>
<feature type="chain" id="PRO_5036380980" description="RxLR effector protein" evidence="1">
    <location>
        <begin position="22"/>
        <end position="59"/>
    </location>
</feature>
<dbReference type="EMBL" id="QXGB01000047">
    <property type="protein sequence ID" value="KAE9234467.1"/>
    <property type="molecule type" value="Genomic_DNA"/>
</dbReference>
<gene>
    <name evidence="3" type="ORF">PF004_g1933</name>
    <name evidence="2" type="ORF">PF005_g1872</name>
    <name evidence="4" type="ORF">PF008_g2260</name>
</gene>
<name>A0A6A3ZCS7_9STRA</name>
<evidence type="ECO:0000256" key="1">
    <source>
        <dbReference type="SAM" id="SignalP"/>
    </source>
</evidence>
<keyword evidence="5" id="KW-1185">Reference proteome</keyword>
<evidence type="ECO:0008006" key="8">
    <source>
        <dbReference type="Google" id="ProtNLM"/>
    </source>
</evidence>
<dbReference type="Proteomes" id="UP000486351">
    <property type="component" value="Unassembled WGS sequence"/>
</dbReference>
<keyword evidence="1" id="KW-0732">Signal</keyword>
<dbReference type="Proteomes" id="UP000476176">
    <property type="component" value="Unassembled WGS sequence"/>
</dbReference>
<dbReference type="AlphaFoldDB" id="A0A6A3ZCS7"/>
<evidence type="ECO:0000313" key="4">
    <source>
        <dbReference type="EMBL" id="KAE9359415.1"/>
    </source>
</evidence>
<dbReference type="EMBL" id="QXGC01000052">
    <property type="protein sequence ID" value="KAE9252485.1"/>
    <property type="molecule type" value="Genomic_DNA"/>
</dbReference>